<name>A0ABT6BKY0_9BACT</name>
<dbReference type="Proteomes" id="UP001321344">
    <property type="component" value="Unassembled WGS sequence"/>
</dbReference>
<reference evidence="1 2" key="1">
    <citation type="submission" date="2023-03" db="EMBL/GenBank/DDBJ databases">
        <title>Genome sequencing of Aquirufa.</title>
        <authorList>
            <person name="Pitt A."/>
            <person name="Hahn M.W."/>
        </authorList>
    </citation>
    <scope>NUCLEOTIDE SEQUENCE [LARGE SCALE GENOMIC DNA]</scope>
    <source>
        <strain evidence="1 2">WAEICH-18A</strain>
    </source>
</reference>
<sequence length="55" mass="6367">MIQFNSQLQSYNFKKNEIQQKKRIWISPSLDIWDAEKLENGPGKGPDGVVRTYVA</sequence>
<comment type="caution">
    <text evidence="1">The sequence shown here is derived from an EMBL/GenBank/DDBJ whole genome shotgun (WGS) entry which is preliminary data.</text>
</comment>
<gene>
    <name evidence="1" type="ORF">PQG43_09080</name>
</gene>
<proteinExistence type="predicted"/>
<dbReference type="RefSeq" id="WP_276344435.1">
    <property type="nucleotide sequence ID" value="NZ_JARJOW010000006.1"/>
</dbReference>
<protein>
    <submittedName>
        <fullName evidence="1">Uncharacterized protein</fullName>
    </submittedName>
</protein>
<keyword evidence="2" id="KW-1185">Reference proteome</keyword>
<organism evidence="1 2">
    <name type="scientific">Aquirufa aurantiipilula</name>
    <dbReference type="NCBI Taxonomy" id="2696561"/>
    <lineage>
        <taxon>Bacteria</taxon>
        <taxon>Pseudomonadati</taxon>
        <taxon>Bacteroidota</taxon>
        <taxon>Cytophagia</taxon>
        <taxon>Cytophagales</taxon>
        <taxon>Flectobacillaceae</taxon>
        <taxon>Aquirufa</taxon>
    </lineage>
</organism>
<evidence type="ECO:0000313" key="2">
    <source>
        <dbReference type="Proteomes" id="UP001321344"/>
    </source>
</evidence>
<dbReference type="EMBL" id="JARJOW010000006">
    <property type="protein sequence ID" value="MDF5691015.1"/>
    <property type="molecule type" value="Genomic_DNA"/>
</dbReference>
<evidence type="ECO:0000313" key="1">
    <source>
        <dbReference type="EMBL" id="MDF5691015.1"/>
    </source>
</evidence>
<accession>A0ABT6BKY0</accession>